<feature type="transmembrane region" description="Helical" evidence="7">
    <location>
        <begin position="402"/>
        <end position="423"/>
    </location>
</feature>
<evidence type="ECO:0000256" key="4">
    <source>
        <dbReference type="ARBA" id="ARBA00022692"/>
    </source>
</evidence>
<evidence type="ECO:0000256" key="1">
    <source>
        <dbReference type="ARBA" id="ARBA00004429"/>
    </source>
</evidence>
<sequence length="436" mass="46283">MEALYPAGIVGILIFIYLGLGIWVFAGLLLVAISSLMLVLGMNIDRIGTIAANIAYRYASTWELAAIPMFIWMGEIIFRTDISNRLFRGLAPVVEHLPGRLLHTNVLGCTLFAAVSGSSAATAATVGKITTTELEQRGYNRSLALGSLAGAGSLGLLIPPSIVMIVYGILAEVSISRLFAAGILPGLLIAFLYSSYIVIRCLANPGFAPPSGVRTTFRGYLHIGLDLAPILILMAIVLGAIYSGIATPSEAAAVGVATALVLTIVMRQLTFKLFLETLMGAVRTSCMVSIILIAAAVLSTAMGYLHLPANVANAIAALNLSPYGLLIVLSIFYIVLGLFLDGVSIVVMSLPITLPLAVQAGFDPIWFGVYLVIMVEMGQITPPVGFNLFVLQGMTGVPIGKIAWYSLPFFFLMALGTVILAVFPDIALWLPRVLYG</sequence>
<evidence type="ECO:0000256" key="7">
    <source>
        <dbReference type="RuleBase" id="RU369079"/>
    </source>
</evidence>
<feature type="transmembrane region" description="Helical" evidence="7">
    <location>
        <begin position="220"/>
        <end position="245"/>
    </location>
</feature>
<keyword evidence="3 7" id="KW-0997">Cell inner membrane</keyword>
<dbReference type="RefSeq" id="WP_163464446.1">
    <property type="nucleotide sequence ID" value="NZ_JAAAMG010000013.1"/>
</dbReference>
<evidence type="ECO:0000313" key="9">
    <source>
        <dbReference type="EMBL" id="NDW05994.1"/>
    </source>
</evidence>
<feature type="transmembrane region" description="Helical" evidence="7">
    <location>
        <begin position="12"/>
        <end position="39"/>
    </location>
</feature>
<feature type="transmembrane region" description="Helical" evidence="7">
    <location>
        <begin position="368"/>
        <end position="390"/>
    </location>
</feature>
<dbReference type="PANTHER" id="PTHR33362:SF5">
    <property type="entry name" value="C4-DICARBOXYLATE TRAP TRANSPORTER LARGE PERMEASE PROTEIN DCTM"/>
    <property type="match status" value="1"/>
</dbReference>
<dbReference type="EMBL" id="JAAAMG010000013">
    <property type="protein sequence ID" value="NDW05994.1"/>
    <property type="molecule type" value="Genomic_DNA"/>
</dbReference>
<feature type="domain" description="TRAP C4-dicarboxylate transport system permease DctM subunit" evidence="8">
    <location>
        <begin position="13"/>
        <end position="425"/>
    </location>
</feature>
<protein>
    <recommendedName>
        <fullName evidence="7">TRAP transporter large permease protein</fullName>
    </recommendedName>
</protein>
<dbReference type="Proteomes" id="UP000469011">
    <property type="component" value="Unassembled WGS sequence"/>
</dbReference>
<dbReference type="InterPro" id="IPR004681">
    <property type="entry name" value="TRAP_DctM"/>
</dbReference>
<feature type="transmembrane region" description="Helical" evidence="7">
    <location>
        <begin position="311"/>
        <end position="336"/>
    </location>
</feature>
<evidence type="ECO:0000256" key="6">
    <source>
        <dbReference type="ARBA" id="ARBA00023136"/>
    </source>
</evidence>
<feature type="transmembrane region" description="Helical" evidence="7">
    <location>
        <begin position="143"/>
        <end position="169"/>
    </location>
</feature>
<comment type="similarity">
    <text evidence="7">Belongs to the TRAP transporter large permease family.</text>
</comment>
<comment type="caution">
    <text evidence="7">Lacks conserved residue(s) required for the propagation of feature annotation.</text>
</comment>
<evidence type="ECO:0000259" key="8">
    <source>
        <dbReference type="Pfam" id="PF06808"/>
    </source>
</evidence>
<feature type="transmembrane region" description="Helical" evidence="7">
    <location>
        <begin position="281"/>
        <end position="305"/>
    </location>
</feature>
<feature type="transmembrane region" description="Helical" evidence="7">
    <location>
        <begin position="251"/>
        <end position="269"/>
    </location>
</feature>
<dbReference type="PANTHER" id="PTHR33362">
    <property type="entry name" value="SIALIC ACID TRAP TRANSPORTER PERMEASE PROTEIN SIAT-RELATED"/>
    <property type="match status" value="1"/>
</dbReference>
<dbReference type="InterPro" id="IPR010656">
    <property type="entry name" value="DctM"/>
</dbReference>
<gene>
    <name evidence="9" type="ORF">GTK09_16355</name>
</gene>
<evidence type="ECO:0000313" key="10">
    <source>
        <dbReference type="Proteomes" id="UP000469011"/>
    </source>
</evidence>
<keyword evidence="2" id="KW-1003">Cell membrane</keyword>
<dbReference type="AlphaFoldDB" id="A0A6N9T3P4"/>
<keyword evidence="6 7" id="KW-0472">Membrane</keyword>
<dbReference type="GO" id="GO:0005886">
    <property type="term" value="C:plasma membrane"/>
    <property type="evidence" value="ECO:0007669"/>
    <property type="project" value="UniProtKB-SubCell"/>
</dbReference>
<comment type="subcellular location">
    <subcellularLocation>
        <location evidence="1 7">Cell inner membrane</location>
        <topology evidence="1 7">Multi-pass membrane protein</topology>
    </subcellularLocation>
</comment>
<comment type="function">
    <text evidence="7">Part of the tripartite ATP-independent periplasmic (TRAP) transport system.</text>
</comment>
<evidence type="ECO:0000256" key="2">
    <source>
        <dbReference type="ARBA" id="ARBA00022475"/>
    </source>
</evidence>
<feature type="transmembrane region" description="Helical" evidence="7">
    <location>
        <begin position="59"/>
        <end position="78"/>
    </location>
</feature>
<feature type="transmembrane region" description="Helical" evidence="7">
    <location>
        <begin position="175"/>
        <end position="199"/>
    </location>
</feature>
<dbReference type="Pfam" id="PF06808">
    <property type="entry name" value="DctM"/>
    <property type="match status" value="1"/>
</dbReference>
<evidence type="ECO:0000256" key="3">
    <source>
        <dbReference type="ARBA" id="ARBA00022519"/>
    </source>
</evidence>
<dbReference type="GO" id="GO:0022857">
    <property type="term" value="F:transmembrane transporter activity"/>
    <property type="evidence" value="ECO:0007669"/>
    <property type="project" value="UniProtKB-UniRule"/>
</dbReference>
<dbReference type="PIRSF" id="PIRSF006066">
    <property type="entry name" value="HI0050"/>
    <property type="match status" value="1"/>
</dbReference>
<keyword evidence="10" id="KW-1185">Reference proteome</keyword>
<accession>A0A6N9T3P4</accession>
<name>A0A6N9T3P4_9HYPH</name>
<proteinExistence type="inferred from homology"/>
<keyword evidence="5 7" id="KW-1133">Transmembrane helix</keyword>
<keyword evidence="7" id="KW-0813">Transport</keyword>
<comment type="subunit">
    <text evidence="7">The complex comprises the extracytoplasmic solute receptor protein and the two transmembrane proteins.</text>
</comment>
<dbReference type="NCBIfam" id="TIGR00786">
    <property type="entry name" value="dctM"/>
    <property type="match status" value="1"/>
</dbReference>
<comment type="caution">
    <text evidence="9">The sequence shown here is derived from an EMBL/GenBank/DDBJ whole genome shotgun (WGS) entry which is preliminary data.</text>
</comment>
<reference evidence="9 10" key="1">
    <citation type="submission" date="2020-01" db="EMBL/GenBank/DDBJ databases">
        <title>Jiella pacifica sp. nov.</title>
        <authorList>
            <person name="Xue Z."/>
            <person name="Zhu S."/>
            <person name="Chen J."/>
            <person name="Yang J."/>
        </authorList>
    </citation>
    <scope>NUCLEOTIDE SEQUENCE [LARGE SCALE GENOMIC DNA]</scope>
    <source>
        <strain evidence="9 10">40Bstr34</strain>
    </source>
</reference>
<evidence type="ECO:0000256" key="5">
    <source>
        <dbReference type="ARBA" id="ARBA00022989"/>
    </source>
</evidence>
<keyword evidence="4 7" id="KW-0812">Transmembrane</keyword>
<organism evidence="9 10">
    <name type="scientific">Jiella pacifica</name>
    <dbReference type="NCBI Taxonomy" id="2696469"/>
    <lineage>
        <taxon>Bacteria</taxon>
        <taxon>Pseudomonadati</taxon>
        <taxon>Pseudomonadota</taxon>
        <taxon>Alphaproteobacteria</taxon>
        <taxon>Hyphomicrobiales</taxon>
        <taxon>Aurantimonadaceae</taxon>
        <taxon>Jiella</taxon>
    </lineage>
</organism>